<gene>
    <name evidence="1" type="ORF">Vretifemale_13933</name>
</gene>
<keyword evidence="2" id="KW-1185">Reference proteome</keyword>
<organism evidence="1 2">
    <name type="scientific">Volvox reticuliferus</name>
    <dbReference type="NCBI Taxonomy" id="1737510"/>
    <lineage>
        <taxon>Eukaryota</taxon>
        <taxon>Viridiplantae</taxon>
        <taxon>Chlorophyta</taxon>
        <taxon>core chlorophytes</taxon>
        <taxon>Chlorophyceae</taxon>
        <taxon>CS clade</taxon>
        <taxon>Chlamydomonadales</taxon>
        <taxon>Volvocaceae</taxon>
        <taxon>Volvox</taxon>
    </lineage>
</organism>
<reference evidence="1" key="1">
    <citation type="journal article" date="2021" name="Proc. Natl. Acad. Sci. U.S.A.">
        <title>Three genomes in the algal genus Volvox reveal the fate of a haploid sex-determining region after a transition to homothallism.</title>
        <authorList>
            <person name="Yamamoto K."/>
            <person name="Hamaji T."/>
            <person name="Kawai-Toyooka H."/>
            <person name="Matsuzaki R."/>
            <person name="Takahashi F."/>
            <person name="Nishimura Y."/>
            <person name="Kawachi M."/>
            <person name="Noguchi H."/>
            <person name="Minakuchi Y."/>
            <person name="Umen J.G."/>
            <person name="Toyoda A."/>
            <person name="Nozaki H."/>
        </authorList>
    </citation>
    <scope>NUCLEOTIDE SEQUENCE</scope>
    <source>
        <strain evidence="1">NIES-3786</strain>
    </source>
</reference>
<sequence length="307" mass="34085">MEEFLTRVLPVMRKRARTQSAQGTTGGAAAVGAEEGAAAAAPPTAATGITPDAAEAACPASRETMAQQPQPVQVHVHEQVQVLEGLMGMVRDELRATRAAVVDAVRDELRETRAAVVDAVRDELRETRATVVDAVRDELRETRATVVDAVWDELRETRVTVVDAVRDDLRQRRPAVVDTVRDELRETRPAVVEAMQTVIDEQCRTQRLQTALQLSKKFSFYRFRGMHSPRLGDDSMVAQVLMDAMRGEETDVTAYVTDFLDDGMPSGQQCTRLANHIHSLTGIQPQIEEVPDEGRPFTRPIKYIMRL</sequence>
<dbReference type="OrthoDB" id="561493at2759"/>
<evidence type="ECO:0000313" key="1">
    <source>
        <dbReference type="EMBL" id="GIL85380.1"/>
    </source>
</evidence>
<dbReference type="AlphaFoldDB" id="A0A8J4CNZ7"/>
<name>A0A8J4CNZ7_9CHLO</name>
<dbReference type="EMBL" id="BNCP01000032">
    <property type="protein sequence ID" value="GIL85380.1"/>
    <property type="molecule type" value="Genomic_DNA"/>
</dbReference>
<dbReference type="Proteomes" id="UP000747110">
    <property type="component" value="Unassembled WGS sequence"/>
</dbReference>
<accession>A0A8J4CNZ7</accession>
<proteinExistence type="predicted"/>
<evidence type="ECO:0000313" key="2">
    <source>
        <dbReference type="Proteomes" id="UP000747110"/>
    </source>
</evidence>
<protein>
    <submittedName>
        <fullName evidence="1">Uncharacterized protein</fullName>
    </submittedName>
</protein>
<comment type="caution">
    <text evidence="1">The sequence shown here is derived from an EMBL/GenBank/DDBJ whole genome shotgun (WGS) entry which is preliminary data.</text>
</comment>